<dbReference type="AlphaFoldDB" id="A0AAV2S5P8"/>
<name>A0AAV2S5P8_MEGNR</name>
<accession>A0AAV2S5P8</accession>
<sequence length="253" mass="28803">MPKISEILFSIGKAKWYTNLDLLSAYWSIPLAEDSTHLTAFSTHKSRYEFRRCVMGLTASASVFTKALHTVLEGLLDTYDQNLANGKIFYYMDDLIIVSNDKESNLEKLDLILSRLVKYKLKIKLKKCNFLQDKVEFLGHQINFDGITPISNNILKINKFAPPQTKTQLQSFLGLVNYYRNYIPNIAKLATPLYELLGKNKIFQWSPDANTAFDNIKDKLTSGVKLFHPNPGKPFILHTDSSDDSISAILSQK</sequence>
<dbReference type="Pfam" id="PF00078">
    <property type="entry name" value="RVT_1"/>
    <property type="match status" value="1"/>
</dbReference>
<gene>
    <name evidence="3" type="ORF">MNOR_LOCUS31699</name>
</gene>
<dbReference type="PANTHER" id="PTHR33064:SF37">
    <property type="entry name" value="RIBONUCLEASE H"/>
    <property type="match status" value="1"/>
</dbReference>
<keyword evidence="4" id="KW-1185">Reference proteome</keyword>
<dbReference type="EC" id="2.7.7.49" evidence="1"/>
<dbReference type="InterPro" id="IPR051320">
    <property type="entry name" value="Viral_Replic_Matur_Polypro"/>
</dbReference>
<proteinExistence type="predicted"/>
<evidence type="ECO:0000313" key="3">
    <source>
        <dbReference type="EMBL" id="CAL4156335.1"/>
    </source>
</evidence>
<evidence type="ECO:0000313" key="4">
    <source>
        <dbReference type="Proteomes" id="UP001497623"/>
    </source>
</evidence>
<dbReference type="InterPro" id="IPR000477">
    <property type="entry name" value="RT_dom"/>
</dbReference>
<feature type="non-terminal residue" evidence="3">
    <location>
        <position position="253"/>
    </location>
</feature>
<dbReference type="Gene3D" id="3.30.70.270">
    <property type="match status" value="2"/>
</dbReference>
<dbReference type="InterPro" id="IPR043128">
    <property type="entry name" value="Rev_trsase/Diguanyl_cyclase"/>
</dbReference>
<protein>
    <recommendedName>
        <fullName evidence="1">RNA-directed DNA polymerase</fullName>
        <ecNumber evidence="1">2.7.7.49</ecNumber>
    </recommendedName>
</protein>
<dbReference type="Gene3D" id="3.10.10.10">
    <property type="entry name" value="HIV Type 1 Reverse Transcriptase, subunit A, domain 1"/>
    <property type="match status" value="1"/>
</dbReference>
<dbReference type="FunFam" id="3.30.70.270:FF:000020">
    <property type="entry name" value="Transposon Tf2-6 polyprotein-like Protein"/>
    <property type="match status" value="1"/>
</dbReference>
<organism evidence="3 4">
    <name type="scientific">Meganyctiphanes norvegica</name>
    <name type="common">Northern krill</name>
    <name type="synonym">Thysanopoda norvegica</name>
    <dbReference type="NCBI Taxonomy" id="48144"/>
    <lineage>
        <taxon>Eukaryota</taxon>
        <taxon>Metazoa</taxon>
        <taxon>Ecdysozoa</taxon>
        <taxon>Arthropoda</taxon>
        <taxon>Crustacea</taxon>
        <taxon>Multicrustacea</taxon>
        <taxon>Malacostraca</taxon>
        <taxon>Eumalacostraca</taxon>
        <taxon>Eucarida</taxon>
        <taxon>Euphausiacea</taxon>
        <taxon>Euphausiidae</taxon>
        <taxon>Meganyctiphanes</taxon>
    </lineage>
</organism>
<dbReference type="GO" id="GO:0003964">
    <property type="term" value="F:RNA-directed DNA polymerase activity"/>
    <property type="evidence" value="ECO:0007669"/>
    <property type="project" value="UniProtKB-EC"/>
</dbReference>
<feature type="domain" description="Reverse transcriptase" evidence="2">
    <location>
        <begin position="1"/>
        <end position="142"/>
    </location>
</feature>
<dbReference type="EMBL" id="CAXKWB010041434">
    <property type="protein sequence ID" value="CAL4156335.1"/>
    <property type="molecule type" value="Genomic_DNA"/>
</dbReference>
<dbReference type="Proteomes" id="UP001497623">
    <property type="component" value="Unassembled WGS sequence"/>
</dbReference>
<dbReference type="InterPro" id="IPR043502">
    <property type="entry name" value="DNA/RNA_pol_sf"/>
</dbReference>
<dbReference type="PROSITE" id="PS50878">
    <property type="entry name" value="RT_POL"/>
    <property type="match status" value="1"/>
</dbReference>
<reference evidence="3 4" key="1">
    <citation type="submission" date="2024-05" db="EMBL/GenBank/DDBJ databases">
        <authorList>
            <person name="Wallberg A."/>
        </authorList>
    </citation>
    <scope>NUCLEOTIDE SEQUENCE [LARGE SCALE GENOMIC DNA]</scope>
</reference>
<evidence type="ECO:0000259" key="2">
    <source>
        <dbReference type="PROSITE" id="PS50878"/>
    </source>
</evidence>
<dbReference type="InterPro" id="IPR041577">
    <property type="entry name" value="RT_RNaseH_2"/>
</dbReference>
<dbReference type="CDD" id="cd01647">
    <property type="entry name" value="RT_LTR"/>
    <property type="match status" value="1"/>
</dbReference>
<dbReference type="PANTHER" id="PTHR33064">
    <property type="entry name" value="POL PROTEIN"/>
    <property type="match status" value="1"/>
</dbReference>
<dbReference type="SUPFAM" id="SSF56672">
    <property type="entry name" value="DNA/RNA polymerases"/>
    <property type="match status" value="1"/>
</dbReference>
<dbReference type="Pfam" id="PF17919">
    <property type="entry name" value="RT_RNaseH_2"/>
    <property type="match status" value="1"/>
</dbReference>
<comment type="caution">
    <text evidence="3">The sequence shown here is derived from an EMBL/GenBank/DDBJ whole genome shotgun (WGS) entry which is preliminary data.</text>
</comment>
<evidence type="ECO:0000256" key="1">
    <source>
        <dbReference type="ARBA" id="ARBA00012493"/>
    </source>
</evidence>